<feature type="compositionally biased region" description="Low complexity" evidence="4">
    <location>
        <begin position="818"/>
        <end position="828"/>
    </location>
</feature>
<dbReference type="PANTHER" id="PTHR24173">
    <property type="entry name" value="ANKYRIN REPEAT CONTAINING"/>
    <property type="match status" value="1"/>
</dbReference>
<feature type="region of interest" description="Disordered" evidence="4">
    <location>
        <begin position="761"/>
        <end position="850"/>
    </location>
</feature>
<feature type="region of interest" description="Disordered" evidence="4">
    <location>
        <begin position="263"/>
        <end position="352"/>
    </location>
</feature>
<evidence type="ECO:0000256" key="1">
    <source>
        <dbReference type="ARBA" id="ARBA00022737"/>
    </source>
</evidence>
<dbReference type="Pfam" id="PF12796">
    <property type="entry name" value="Ank_2"/>
    <property type="match status" value="2"/>
</dbReference>
<sequence length="1015" mass="106991">MPVSSKTQKAEAKYNVTTEFPHLGLHSAAATGNIGLVKYALSHGQPINSVLDGVLPLHAACSGGNELVVKLLIESGADVNAPRCTIFPVSLLSQEHVFGERALQFYYRERNACVSGTGILLPRKYSSEKSRITSAPIVGSSGSTPLHFAAANGHTAVVLTLLQHGARADRADKHGVTPEMVARQNGWIGCADAILNWIANKDRDLRERETLLGSIPLDEPDVDPRTGGERHGSFSACDSSEFTSMRKRLHVKHSIDNAMNLFKTSGHATPSSTHEPSSPAMDALGQESPGTPDSYDSPLPPRRPSLSHATEDTISLHSRRSPFSSNVSSKARRPSSAGTGAESSRGGPRKLGSKYSLLHLFKKPSTDALSVESQSQSRDTNGAHGTAPSSNAASPLSASPSPASFIEAPDSPRRTRQRMVSDAEQTEVHASGSPPTRPGFLQAKGHARSTSSGQQIPGVGAASAQRAQRIDSSSSYTLASTASPRMRNISPSPGRGVEGFDDDEVMEEDEDEEYGQPIPSRMGLMPVVRTEGLRPRGQSQTSQLSPSPNYDRESADARVSVDFPFSIHQPPPVDDEPASPTHQPGDMSPPPPIGDGRMRGDSLSSATFSVGSTTGTSTSGGVPTTPALVQTILPGPAIASPGLAPQEIEFPAGGEEALSQGKDKDKAVTSLHGLGLTVSGASTPSRRMRIPLNMDIRAISSHAQAEALVQQTHQSILELEHVSVDDPKSASLPLSARGREGGAGIRNSIGMERRASESASLGLGLGGEEGPWERPYGVKTRSASATMDREAATAGMRMRRGVERNLSLESGTIAAPASIRSSKSSSSSGRTNVRRPHTSGGMPSDDAALGSLITQGNHHHRSHSAAPPTIDIEASTPISPATLLSELSATPVQTYNSHQRSATLTVDKPPLPPSLPPPIVRSRTPDPESDTSRDNNGAELCRVLTAPPQETFNDLLPDAAKDGDRPRRIARANKLAKMGFVGPGESAAGGVKTKSHTQRLGGGFRSLMQTLKGKS</sequence>
<feature type="repeat" description="ANK" evidence="3">
    <location>
        <begin position="52"/>
        <end position="84"/>
    </location>
</feature>
<dbReference type="PROSITE" id="PS50088">
    <property type="entry name" value="ANK_REPEAT"/>
    <property type="match status" value="2"/>
</dbReference>
<dbReference type="SMART" id="SM00248">
    <property type="entry name" value="ANK"/>
    <property type="match status" value="3"/>
</dbReference>
<evidence type="ECO:0000256" key="3">
    <source>
        <dbReference type="PROSITE-ProRule" id="PRU00023"/>
    </source>
</evidence>
<dbReference type="InterPro" id="IPR036770">
    <property type="entry name" value="Ankyrin_rpt-contain_sf"/>
</dbReference>
<gene>
    <name evidence="5" type="ORF">EW146_g5868</name>
</gene>
<keyword evidence="2 3" id="KW-0040">ANK repeat</keyword>
<comment type="caution">
    <text evidence="5">The sequence shown here is derived from an EMBL/GenBank/DDBJ whole genome shotgun (WGS) entry which is preliminary data.</text>
</comment>
<accession>A0A4S4LQT6</accession>
<keyword evidence="1" id="KW-0677">Repeat</keyword>
<protein>
    <submittedName>
        <fullName evidence="5">Uncharacterized protein</fullName>
    </submittedName>
</protein>
<feature type="repeat" description="ANK" evidence="3">
    <location>
        <begin position="141"/>
        <end position="173"/>
    </location>
</feature>
<organism evidence="5 6">
    <name type="scientific">Bondarzewia mesenterica</name>
    <dbReference type="NCBI Taxonomy" id="1095465"/>
    <lineage>
        <taxon>Eukaryota</taxon>
        <taxon>Fungi</taxon>
        <taxon>Dikarya</taxon>
        <taxon>Basidiomycota</taxon>
        <taxon>Agaricomycotina</taxon>
        <taxon>Agaricomycetes</taxon>
        <taxon>Russulales</taxon>
        <taxon>Bondarzewiaceae</taxon>
        <taxon>Bondarzewia</taxon>
    </lineage>
</organism>
<feature type="compositionally biased region" description="Polar residues" evidence="4">
    <location>
        <begin position="367"/>
        <end position="380"/>
    </location>
</feature>
<feature type="compositionally biased region" description="Basic and acidic residues" evidence="4">
    <location>
        <begin position="923"/>
        <end position="933"/>
    </location>
</feature>
<feature type="compositionally biased region" description="Pro residues" evidence="4">
    <location>
        <begin position="909"/>
        <end position="919"/>
    </location>
</feature>
<feature type="region of interest" description="Disordered" evidence="4">
    <location>
        <begin position="894"/>
        <end position="935"/>
    </location>
</feature>
<evidence type="ECO:0000313" key="5">
    <source>
        <dbReference type="EMBL" id="THH14465.1"/>
    </source>
</evidence>
<dbReference type="Proteomes" id="UP000310158">
    <property type="component" value="Unassembled WGS sequence"/>
</dbReference>
<proteinExistence type="predicted"/>
<dbReference type="PROSITE" id="PS50297">
    <property type="entry name" value="ANK_REP_REGION"/>
    <property type="match status" value="2"/>
</dbReference>
<feature type="region of interest" description="Disordered" evidence="4">
    <location>
        <begin position="215"/>
        <end position="237"/>
    </location>
</feature>
<feature type="compositionally biased region" description="Low complexity" evidence="4">
    <location>
        <begin position="472"/>
        <end position="483"/>
    </location>
</feature>
<dbReference type="InterPro" id="IPR002110">
    <property type="entry name" value="Ankyrin_rpt"/>
</dbReference>
<dbReference type="AlphaFoldDB" id="A0A4S4LQT6"/>
<feature type="compositionally biased region" description="Polar residues" evidence="4">
    <location>
        <begin position="537"/>
        <end position="548"/>
    </location>
</feature>
<evidence type="ECO:0000256" key="4">
    <source>
        <dbReference type="SAM" id="MobiDB-lite"/>
    </source>
</evidence>
<dbReference type="SUPFAM" id="SSF48403">
    <property type="entry name" value="Ankyrin repeat"/>
    <property type="match status" value="1"/>
</dbReference>
<dbReference type="Gene3D" id="1.25.40.20">
    <property type="entry name" value="Ankyrin repeat-containing domain"/>
    <property type="match status" value="1"/>
</dbReference>
<feature type="region of interest" description="Disordered" evidence="4">
    <location>
        <begin position="366"/>
        <end position="628"/>
    </location>
</feature>
<keyword evidence="6" id="KW-1185">Reference proteome</keyword>
<dbReference type="EMBL" id="SGPL01000275">
    <property type="protein sequence ID" value="THH14465.1"/>
    <property type="molecule type" value="Genomic_DNA"/>
</dbReference>
<feature type="compositionally biased region" description="Basic and acidic residues" evidence="4">
    <location>
        <begin position="222"/>
        <end position="232"/>
    </location>
</feature>
<feature type="compositionally biased region" description="Acidic residues" evidence="4">
    <location>
        <begin position="499"/>
        <end position="514"/>
    </location>
</feature>
<name>A0A4S4LQT6_9AGAM</name>
<dbReference type="PANTHER" id="PTHR24173:SF74">
    <property type="entry name" value="ANKYRIN REPEAT DOMAIN-CONTAINING PROTEIN 16"/>
    <property type="match status" value="1"/>
</dbReference>
<reference evidence="5 6" key="1">
    <citation type="submission" date="2019-02" db="EMBL/GenBank/DDBJ databases">
        <title>Genome sequencing of the rare red list fungi Bondarzewia mesenterica.</title>
        <authorList>
            <person name="Buettner E."/>
            <person name="Kellner H."/>
        </authorList>
    </citation>
    <scope>NUCLEOTIDE SEQUENCE [LARGE SCALE GENOMIC DNA]</scope>
    <source>
        <strain evidence="5 6">DSM 108281</strain>
    </source>
</reference>
<feature type="compositionally biased region" description="Low complexity" evidence="4">
    <location>
        <begin position="604"/>
        <end position="627"/>
    </location>
</feature>
<feature type="compositionally biased region" description="Polar residues" evidence="4">
    <location>
        <begin position="263"/>
        <end position="276"/>
    </location>
</feature>
<evidence type="ECO:0000313" key="6">
    <source>
        <dbReference type="Proteomes" id="UP000310158"/>
    </source>
</evidence>
<evidence type="ECO:0000256" key="2">
    <source>
        <dbReference type="ARBA" id="ARBA00023043"/>
    </source>
</evidence>
<dbReference type="OrthoDB" id="194358at2759"/>
<feature type="compositionally biased region" description="Polar residues" evidence="4">
    <location>
        <begin position="894"/>
        <end position="904"/>
    </location>
</feature>
<feature type="compositionally biased region" description="Low complexity" evidence="4">
    <location>
        <begin position="387"/>
        <end position="404"/>
    </location>
</feature>